<dbReference type="PANTHER" id="PTHR18964:SF169">
    <property type="entry name" value="N-ACETYLMANNOSAMINE KINASE"/>
    <property type="match status" value="1"/>
</dbReference>
<dbReference type="SUPFAM" id="SSF53067">
    <property type="entry name" value="Actin-like ATPase domain"/>
    <property type="match status" value="2"/>
</dbReference>
<gene>
    <name evidence="2" type="ORF">I8D64_09330</name>
</gene>
<dbReference type="Pfam" id="PF00480">
    <property type="entry name" value="ROK"/>
    <property type="match status" value="1"/>
</dbReference>
<evidence type="ECO:0000313" key="2">
    <source>
        <dbReference type="EMBL" id="MBK0331602.1"/>
    </source>
</evidence>
<reference evidence="2 3" key="1">
    <citation type="submission" date="2020-12" db="EMBL/GenBank/DDBJ databases">
        <title>Brachybacterium sp. MASK1Z-5, whole genome shotgun sequence.</title>
        <authorList>
            <person name="Tuo L."/>
        </authorList>
    </citation>
    <scope>NUCLEOTIDE SEQUENCE [LARGE SCALE GENOMIC DNA]</scope>
    <source>
        <strain evidence="2 3">MASK1Z-5</strain>
    </source>
</reference>
<comment type="caution">
    <text evidence="2">The sequence shown here is derived from an EMBL/GenBank/DDBJ whole genome shotgun (WGS) entry which is preliminary data.</text>
</comment>
<sequence>MTARVLPFEPPASREGSFLALELLPGRVQGALIDATGRFRTRRELAFDPSAGREQILAQVDRVALVLARGSVLSGCVISAGGVLDTVGGRMLQVVDMPSLEGCEIASRLRELIGAQTLLEHRARLQVHGDHYFGAGQGEETFASVATGSTLGVGILYRGTILAPDGGRSGAHMTVARGQSTCSCGKRGCWRTIATTAWLDERAEELGIPAVGLAEWERYAAEDPRAAAVVGEYAENIAVGLANIQQLCTPGLFVLHGEAAQASDGFRARILATLRDLSRTGGETQPRLRTNPIPEDDATLLGGVAYLLHRGILPAS</sequence>
<dbReference type="PANTHER" id="PTHR18964">
    <property type="entry name" value="ROK (REPRESSOR, ORF, KINASE) FAMILY"/>
    <property type="match status" value="1"/>
</dbReference>
<organism evidence="2 3">
    <name type="scientific">Brachybacterium halotolerans</name>
    <dbReference type="NCBI Taxonomy" id="2795215"/>
    <lineage>
        <taxon>Bacteria</taxon>
        <taxon>Bacillati</taxon>
        <taxon>Actinomycetota</taxon>
        <taxon>Actinomycetes</taxon>
        <taxon>Micrococcales</taxon>
        <taxon>Dermabacteraceae</taxon>
        <taxon>Brachybacterium</taxon>
    </lineage>
</organism>
<dbReference type="EMBL" id="JAEDAJ010000004">
    <property type="protein sequence ID" value="MBK0331602.1"/>
    <property type="molecule type" value="Genomic_DNA"/>
</dbReference>
<dbReference type="RefSeq" id="WP_200502228.1">
    <property type="nucleotide sequence ID" value="NZ_JAEDAJ010000004.1"/>
</dbReference>
<dbReference type="InterPro" id="IPR000600">
    <property type="entry name" value="ROK"/>
</dbReference>
<comment type="similarity">
    <text evidence="1">Belongs to the ROK (NagC/XylR) family.</text>
</comment>
<dbReference type="InterPro" id="IPR043129">
    <property type="entry name" value="ATPase_NBD"/>
</dbReference>
<evidence type="ECO:0000313" key="3">
    <source>
        <dbReference type="Proteomes" id="UP000612352"/>
    </source>
</evidence>
<evidence type="ECO:0000256" key="1">
    <source>
        <dbReference type="ARBA" id="ARBA00006479"/>
    </source>
</evidence>
<proteinExistence type="inferred from homology"/>
<name>A0ABS1BBR0_9MICO</name>
<accession>A0ABS1BBR0</accession>
<keyword evidence="3" id="KW-1185">Reference proteome</keyword>
<protein>
    <submittedName>
        <fullName evidence="2">ROK family protein</fullName>
    </submittedName>
</protein>
<dbReference type="Proteomes" id="UP000612352">
    <property type="component" value="Unassembled WGS sequence"/>
</dbReference>
<dbReference type="Gene3D" id="3.30.420.40">
    <property type="match status" value="2"/>
</dbReference>